<dbReference type="OrthoDB" id="3648721at2"/>
<dbReference type="InterPro" id="IPR038765">
    <property type="entry name" value="Papain-like_cys_pep_sf"/>
</dbReference>
<dbReference type="SUPFAM" id="SSF54001">
    <property type="entry name" value="Cysteine proteinases"/>
    <property type="match status" value="1"/>
</dbReference>
<organism evidence="3 4">
    <name type="scientific">Jiulongibacter sediminis</name>
    <dbReference type="NCBI Taxonomy" id="1605367"/>
    <lineage>
        <taxon>Bacteria</taxon>
        <taxon>Pseudomonadati</taxon>
        <taxon>Bacteroidota</taxon>
        <taxon>Cytophagia</taxon>
        <taxon>Cytophagales</taxon>
        <taxon>Leadbetterellaceae</taxon>
        <taxon>Jiulongibacter</taxon>
    </lineage>
</organism>
<dbReference type="GO" id="GO:0008234">
    <property type="term" value="F:cysteine-type peptidase activity"/>
    <property type="evidence" value="ECO:0007669"/>
    <property type="project" value="InterPro"/>
</dbReference>
<evidence type="ECO:0000313" key="4">
    <source>
        <dbReference type="Proteomes" id="UP000050454"/>
    </source>
</evidence>
<dbReference type="Proteomes" id="UP000050454">
    <property type="component" value="Unassembled WGS sequence"/>
</dbReference>
<feature type="chain" id="PRO_5006136040" description="Peptidase C1A papain C-terminal domain-containing protein" evidence="1">
    <location>
        <begin position="19"/>
        <end position="494"/>
    </location>
</feature>
<dbReference type="STRING" id="1605367.AFM12_17475"/>
<keyword evidence="4" id="KW-1185">Reference proteome</keyword>
<feature type="domain" description="Peptidase C1A papain C-terminal" evidence="2">
    <location>
        <begin position="44"/>
        <end position="286"/>
    </location>
</feature>
<name>A0A0P7BP13_9BACT</name>
<evidence type="ECO:0000313" key="3">
    <source>
        <dbReference type="EMBL" id="KPM47018.1"/>
    </source>
</evidence>
<dbReference type="Gene3D" id="3.90.70.10">
    <property type="entry name" value="Cysteine proteinases"/>
    <property type="match status" value="1"/>
</dbReference>
<dbReference type="GO" id="GO:0006508">
    <property type="term" value="P:proteolysis"/>
    <property type="evidence" value="ECO:0007669"/>
    <property type="project" value="InterPro"/>
</dbReference>
<keyword evidence="1" id="KW-0732">Signal</keyword>
<reference evidence="3 4" key="1">
    <citation type="submission" date="2015-07" db="EMBL/GenBank/DDBJ databases">
        <title>The draft genome sequence of Leadbetterella sp. JN14-9.</title>
        <authorList>
            <person name="Liu Y."/>
            <person name="Du J."/>
            <person name="Shao Z."/>
        </authorList>
    </citation>
    <scope>NUCLEOTIDE SEQUENCE [LARGE SCALE GENOMIC DNA]</scope>
    <source>
        <strain evidence="3 4">JN14-9</strain>
    </source>
</reference>
<sequence length="494" mass="56147">MNKLIFFLLLSLPLFSQGLNLDDSVAYDLKAKKQLYLKLETAALPASVDLSMYVPSVIDQGEHSTCVGISTTYYMRTIMKAIDLNLTDRAEIDKLRFSPSFTYNAIKDSLDIDCQFGTFLTDAFDFMKKNGAADYNLLPYPSCASTALIETGEDSKILDYTTLFTLIQNNQDKVNITKKALAERSPVVAAIVTTSSLSSPGFFKKLWFSILQLFNISLSDEYRYSLWQPEKSKKLLGGHAICIVGYDDQKFGGAFHAVNSYGPDFGDEGFFWIRYSDFLKHAKYGYQAFVKPDSKPGEIEMSGEFYFEYMMSQQKDSLNFELNNSIQTQASEAKDSLVQYFLPNQETQTNYRVQVRTGNQVYIYLLTKSEKSGIVQKLYPETLTDQPPIGPESLFQLPNDESFLQLRPPFGQEYICILFSPIQIPRISWLIEDMNAMNGSFPQQLQAVFGDLLVPRDQVQYLKHKMGFELKGDHEGQVVPLLISFSQVERKPLF</sequence>
<dbReference type="RefSeq" id="WP_055151018.1">
    <property type="nucleotide sequence ID" value="NZ_JXSZ01000013.1"/>
</dbReference>
<dbReference type="SMART" id="SM00645">
    <property type="entry name" value="Pept_C1"/>
    <property type="match status" value="1"/>
</dbReference>
<feature type="signal peptide" evidence="1">
    <location>
        <begin position="1"/>
        <end position="18"/>
    </location>
</feature>
<dbReference type="AlphaFoldDB" id="A0A0P7BP13"/>
<gene>
    <name evidence="3" type="ORF">AFM12_17475</name>
</gene>
<accession>A0A0P7BP13</accession>
<dbReference type="CDD" id="cd02619">
    <property type="entry name" value="Peptidase_C1"/>
    <property type="match status" value="1"/>
</dbReference>
<comment type="caution">
    <text evidence="3">The sequence shown here is derived from an EMBL/GenBank/DDBJ whole genome shotgun (WGS) entry which is preliminary data.</text>
</comment>
<evidence type="ECO:0000259" key="2">
    <source>
        <dbReference type="SMART" id="SM00645"/>
    </source>
</evidence>
<proteinExistence type="predicted"/>
<evidence type="ECO:0000256" key="1">
    <source>
        <dbReference type="SAM" id="SignalP"/>
    </source>
</evidence>
<protein>
    <recommendedName>
        <fullName evidence="2">Peptidase C1A papain C-terminal domain-containing protein</fullName>
    </recommendedName>
</protein>
<dbReference type="InterPro" id="IPR000668">
    <property type="entry name" value="Peptidase_C1A_C"/>
</dbReference>
<dbReference type="EMBL" id="LGTQ01000013">
    <property type="protein sequence ID" value="KPM47018.1"/>
    <property type="molecule type" value="Genomic_DNA"/>
</dbReference>